<comment type="caution">
    <text evidence="11">The sequence shown here is derived from an EMBL/GenBank/DDBJ whole genome shotgun (WGS) entry which is preliminary data.</text>
</comment>
<comment type="subunit">
    <text evidence="7">Component of the SMC5-SMC6 complex.</text>
</comment>
<dbReference type="InterPro" id="IPR029225">
    <property type="entry name" value="Nse4_Nse3-bd"/>
</dbReference>
<dbReference type="GO" id="GO:0006281">
    <property type="term" value="P:DNA repair"/>
    <property type="evidence" value="ECO:0007669"/>
    <property type="project" value="UniProtKB-UniRule"/>
</dbReference>
<protein>
    <recommendedName>
        <fullName evidence="7">Non-structural maintenance of chromosomes element 4</fullName>
    </recommendedName>
</protein>
<gene>
    <name evidence="11" type="ORF">HOLleu_33054</name>
</gene>
<proteinExistence type="inferred from homology"/>
<sequence length="304" mass="34997">MEDPGGDPNRRRQIRHEYRDLILQLSQQEGENAESLSKTLATADKLYEEVLKTKSAREAALDAAFLRTASTLTYQNAQKLIVDNKFEPKVFSEKLVTLLMGRRTEPNSRTQREVAIKKEAWSRFGKDVNSCFRRAPPFHFMLGSFDRGPPIKKVKNTSIPKKPEGQGPTVRPNEIKETNKSQQEVTSEEVERMLGILHQLVRGDDDPVSFFDFVVNPQSFSHTIENIFHMSFLVKDGHVKIELDDDGLPVIYRSKPFDPQEHRGEVPRKQLILSMDMEEWKEIVEVFEITEPLIPPRVTSPKKR</sequence>
<evidence type="ECO:0000256" key="5">
    <source>
        <dbReference type="ARBA" id="ARBA00023204"/>
    </source>
</evidence>
<dbReference type="Proteomes" id="UP001152320">
    <property type="component" value="Chromosome 17"/>
</dbReference>
<evidence type="ECO:0000256" key="3">
    <source>
        <dbReference type="ARBA" id="ARBA00022763"/>
    </source>
</evidence>
<evidence type="ECO:0000256" key="1">
    <source>
        <dbReference type="ARBA" id="ARBA00004123"/>
    </source>
</evidence>
<dbReference type="OrthoDB" id="361242at2759"/>
<dbReference type="EMBL" id="JAIZAY010000017">
    <property type="protein sequence ID" value="KAJ8025485.1"/>
    <property type="molecule type" value="Genomic_DNA"/>
</dbReference>
<feature type="domain" description="Nse4/EID protein Nse3/MAGE-binding" evidence="10">
    <location>
        <begin position="62"/>
        <end position="105"/>
    </location>
</feature>
<comment type="function">
    <text evidence="7">Component of the SMC5-SMC6 complex, that promotes sister chromatid alignment after DNA damage and facilitates double-stranded DNA breaks (DSBs) repair via homologous recombination between sister chromatids.</text>
</comment>
<evidence type="ECO:0000256" key="6">
    <source>
        <dbReference type="ARBA" id="ARBA00023242"/>
    </source>
</evidence>
<dbReference type="PANTHER" id="PTHR16140:SF0">
    <property type="entry name" value="NON-STRUCTURAL MAINTENANCE OF CHROMOSOMES ELEMENT 4"/>
    <property type="match status" value="1"/>
</dbReference>
<evidence type="ECO:0000256" key="4">
    <source>
        <dbReference type="ARBA" id="ARBA00023172"/>
    </source>
</evidence>
<keyword evidence="3 7" id="KW-0227">DNA damage</keyword>
<evidence type="ECO:0000256" key="8">
    <source>
        <dbReference type="SAM" id="MobiDB-lite"/>
    </source>
</evidence>
<dbReference type="InterPro" id="IPR014854">
    <property type="entry name" value="Nse4_C"/>
</dbReference>
<evidence type="ECO:0000259" key="9">
    <source>
        <dbReference type="Pfam" id="PF08743"/>
    </source>
</evidence>
<dbReference type="GO" id="GO:0030915">
    <property type="term" value="C:Smc5-Smc6 complex"/>
    <property type="evidence" value="ECO:0007669"/>
    <property type="project" value="UniProtKB-UniRule"/>
</dbReference>
<keyword evidence="4 7" id="KW-0233">DNA recombination</keyword>
<accession>A0A9Q0YQ35</accession>
<name>A0A9Q0YQ35_HOLLE</name>
<feature type="domain" description="Non-structural maintenance of chromosome element 4 C-terminal" evidence="9">
    <location>
        <begin position="207"/>
        <end position="294"/>
    </location>
</feature>
<evidence type="ECO:0000259" key="10">
    <source>
        <dbReference type="Pfam" id="PF15412"/>
    </source>
</evidence>
<evidence type="ECO:0000256" key="2">
    <source>
        <dbReference type="ARBA" id="ARBA00008997"/>
    </source>
</evidence>
<evidence type="ECO:0000256" key="7">
    <source>
        <dbReference type="RuleBase" id="RU365071"/>
    </source>
</evidence>
<dbReference type="AlphaFoldDB" id="A0A9Q0YQ35"/>
<comment type="similarity">
    <text evidence="2 7">Belongs to the NSE4 family.</text>
</comment>
<dbReference type="GO" id="GO:0005634">
    <property type="term" value="C:nucleus"/>
    <property type="evidence" value="ECO:0007669"/>
    <property type="project" value="UniProtKB-SubCell"/>
</dbReference>
<dbReference type="Pfam" id="PF08743">
    <property type="entry name" value="Nse4_C"/>
    <property type="match status" value="1"/>
</dbReference>
<dbReference type="GO" id="GO:0006310">
    <property type="term" value="P:DNA recombination"/>
    <property type="evidence" value="ECO:0007669"/>
    <property type="project" value="UniProtKB-UniRule"/>
</dbReference>
<reference evidence="11" key="1">
    <citation type="submission" date="2021-10" db="EMBL/GenBank/DDBJ databases">
        <title>Tropical sea cucumber genome reveals ecological adaptation and Cuvierian tubules defense mechanism.</title>
        <authorList>
            <person name="Chen T."/>
        </authorList>
    </citation>
    <scope>NUCLEOTIDE SEQUENCE</scope>
    <source>
        <strain evidence="11">Nanhai2018</strain>
        <tissue evidence="11">Muscle</tissue>
    </source>
</reference>
<evidence type="ECO:0000313" key="11">
    <source>
        <dbReference type="EMBL" id="KAJ8025485.1"/>
    </source>
</evidence>
<evidence type="ECO:0000313" key="12">
    <source>
        <dbReference type="Proteomes" id="UP001152320"/>
    </source>
</evidence>
<organism evidence="11 12">
    <name type="scientific">Holothuria leucospilota</name>
    <name type="common">Black long sea cucumber</name>
    <name type="synonym">Mertensiothuria leucospilota</name>
    <dbReference type="NCBI Taxonomy" id="206669"/>
    <lineage>
        <taxon>Eukaryota</taxon>
        <taxon>Metazoa</taxon>
        <taxon>Echinodermata</taxon>
        <taxon>Eleutherozoa</taxon>
        <taxon>Echinozoa</taxon>
        <taxon>Holothuroidea</taxon>
        <taxon>Aspidochirotacea</taxon>
        <taxon>Aspidochirotida</taxon>
        <taxon>Holothuriidae</taxon>
        <taxon>Holothuria</taxon>
    </lineage>
</organism>
<keyword evidence="12" id="KW-1185">Reference proteome</keyword>
<dbReference type="PANTHER" id="PTHR16140">
    <property type="entry name" value="NON-STRUCTURAL MAINTENANCE OF CHROMOSOMES ELEMENT 4"/>
    <property type="match status" value="1"/>
</dbReference>
<keyword evidence="6 7" id="KW-0539">Nucleus</keyword>
<dbReference type="InterPro" id="IPR027786">
    <property type="entry name" value="Nse4/EID"/>
</dbReference>
<keyword evidence="5 7" id="KW-0234">DNA repair</keyword>
<dbReference type="Pfam" id="PF15412">
    <property type="entry name" value="Nse4-Nse3_bdg"/>
    <property type="match status" value="1"/>
</dbReference>
<feature type="region of interest" description="Disordered" evidence="8">
    <location>
        <begin position="155"/>
        <end position="184"/>
    </location>
</feature>
<comment type="subcellular location">
    <subcellularLocation>
        <location evidence="1 7">Nucleus</location>
    </subcellularLocation>
</comment>